<dbReference type="Proteomes" id="UP000034838">
    <property type="component" value="Unassembled WGS sequence"/>
</dbReference>
<sequence>MDIDTTQPWGVAIDYAGRATLTEAGHTVYVNVSDTSLSSVIAPDSITGTYSPVTVTAQFTEPGDNGAVLRGTGRVTVMPVGTAPVVPDQTAVQRAVADALADFTANAAAYADLCAAWTPAGSGPGTGA</sequence>
<evidence type="ECO:0000313" key="2">
    <source>
        <dbReference type="Proteomes" id="UP000034838"/>
    </source>
</evidence>
<proteinExistence type="predicted"/>
<gene>
    <name evidence="1" type="ORF">VT52_019250</name>
</gene>
<accession>A0A1J4PY71</accession>
<reference evidence="1" key="1">
    <citation type="submission" date="2016-10" db="EMBL/GenBank/DDBJ databases">
        <title>Genome sequence of Streptomyces malaysiense MUSC 136.</title>
        <authorList>
            <person name="Lee L.-H."/>
            <person name="Ser H.-L."/>
        </authorList>
    </citation>
    <scope>NUCLEOTIDE SEQUENCE [LARGE SCALE GENOMIC DNA]</scope>
    <source>
        <strain evidence="1">MUSC 136</strain>
    </source>
</reference>
<dbReference type="OrthoDB" id="4232809at2"/>
<name>A0A1J4PY71_9ACTN</name>
<dbReference type="EMBL" id="LBDA02000047">
    <property type="protein sequence ID" value="OIK25861.1"/>
    <property type="molecule type" value="Genomic_DNA"/>
</dbReference>
<organism evidence="1 2">
    <name type="scientific">Streptomyces malaysiense</name>
    <dbReference type="NCBI Taxonomy" id="1428626"/>
    <lineage>
        <taxon>Bacteria</taxon>
        <taxon>Bacillati</taxon>
        <taxon>Actinomycetota</taxon>
        <taxon>Actinomycetes</taxon>
        <taxon>Kitasatosporales</taxon>
        <taxon>Streptomycetaceae</taxon>
        <taxon>Streptomyces</taxon>
    </lineage>
</organism>
<dbReference type="AlphaFoldDB" id="A0A1J4PY71"/>
<comment type="caution">
    <text evidence="1">The sequence shown here is derived from an EMBL/GenBank/DDBJ whole genome shotgun (WGS) entry which is preliminary data.</text>
</comment>
<protein>
    <submittedName>
        <fullName evidence="1">Uncharacterized protein</fullName>
    </submittedName>
</protein>
<evidence type="ECO:0000313" key="1">
    <source>
        <dbReference type="EMBL" id="OIK25861.1"/>
    </source>
</evidence>
<keyword evidence="2" id="KW-1185">Reference proteome</keyword>
<dbReference type="RefSeq" id="WP_046428163.1">
    <property type="nucleotide sequence ID" value="NZ_LBDA02000047.1"/>
</dbReference>